<dbReference type="PANTHER" id="PTHR41317:SF1">
    <property type="entry name" value="PD-(D_E)XK NUCLEASE FAMILY TRANSPOSASE"/>
    <property type="match status" value="1"/>
</dbReference>
<evidence type="ECO:0000313" key="1">
    <source>
        <dbReference type="EMBL" id="UUF07952.1"/>
    </source>
</evidence>
<evidence type="ECO:0000313" key="2">
    <source>
        <dbReference type="Proteomes" id="UP001058072"/>
    </source>
</evidence>
<dbReference type="Proteomes" id="UP001058072">
    <property type="component" value="Chromosome"/>
</dbReference>
<gene>
    <name evidence="1" type="ORF">J0J70_10060</name>
</gene>
<name>A0A9Q9CNR6_9FIRM</name>
<accession>A0A9Q9CNR6</accession>
<proteinExistence type="predicted"/>
<reference evidence="1" key="1">
    <citation type="submission" date="2021-03" db="EMBL/GenBank/DDBJ databases">
        <title>Comparative Genomics and Metabolomics in the genus Turicibacter.</title>
        <authorList>
            <person name="Maki J."/>
            <person name="Looft T."/>
        </authorList>
    </citation>
    <scope>NUCLEOTIDE SEQUENCE</scope>
    <source>
        <strain evidence="1">ISU324</strain>
    </source>
</reference>
<dbReference type="NCBIfam" id="TIGR01784">
    <property type="entry name" value="T_den_put_tspse"/>
    <property type="match status" value="1"/>
</dbReference>
<protein>
    <submittedName>
        <fullName evidence="1">Rpn family recombination-promoting nuclease/putative transposase</fullName>
    </submittedName>
</protein>
<dbReference type="InterPro" id="IPR010106">
    <property type="entry name" value="RpnA"/>
</dbReference>
<dbReference type="Pfam" id="PF12784">
    <property type="entry name" value="PDDEXK_2"/>
    <property type="match status" value="1"/>
</dbReference>
<dbReference type="RefSeq" id="WP_212724619.1">
    <property type="nucleotide sequence ID" value="NZ_CP071250.1"/>
</dbReference>
<dbReference type="AlphaFoldDB" id="A0A9Q9CNR6"/>
<dbReference type="PANTHER" id="PTHR41317">
    <property type="entry name" value="PD-(D_E)XK NUCLEASE FAMILY TRANSPOSASE"/>
    <property type="match status" value="1"/>
</dbReference>
<sequence>MKWKVSPFNDFIFKKLFGTVGNEELLKAFLNAVMKDKNLPLIEEVTIIEKLELEKNHFEEKLGIIDVHAKIDKGEVINIEVQLCNEYNIDKRTLFYWSKLYSSNIKKGQNYEVLPKVITINILNFNYYHEKWVHLFFTPTADVDSNLKMNELEVHFIQLPAFRKRHEKNFKTHELERWLTFLTQSANEEELEEIVAMDQEIFKVYEEIKHLLSDEEVLAVAEAREKQFLDYNSAINHAEARGRQEGVELGIEQGEFNKSIEIAKNSIENGLDDELIVKITGLSIEEIKRLRNELNK</sequence>
<organism evidence="1 2">
    <name type="scientific">Turicibacter bilis</name>
    <dbReference type="NCBI Taxonomy" id="2735723"/>
    <lineage>
        <taxon>Bacteria</taxon>
        <taxon>Bacillati</taxon>
        <taxon>Bacillota</taxon>
        <taxon>Erysipelotrichia</taxon>
        <taxon>Erysipelotrichales</taxon>
        <taxon>Turicibacteraceae</taxon>
        <taxon>Turicibacter</taxon>
    </lineage>
</organism>
<dbReference type="EMBL" id="CP071250">
    <property type="protein sequence ID" value="UUF07952.1"/>
    <property type="molecule type" value="Genomic_DNA"/>
</dbReference>